<accession>A0A1J1HY11</accession>
<feature type="zinc finger region" description="UBR-type" evidence="9">
    <location>
        <begin position="98"/>
        <end position="169"/>
    </location>
</feature>
<keyword evidence="13" id="KW-1185">Reference proteome</keyword>
<comment type="function">
    <text evidence="10">Ubiquitin ligase protein which is a component of the N-end rule pathway. Recognizes and binds to proteins bearing specific N-terminal residues that are destabilizing according to the N-end rule, leading to their ubiquitination and subsequent degradation.</text>
</comment>
<dbReference type="CDD" id="cd19673">
    <property type="entry name" value="UBR-box_UBR3"/>
    <property type="match status" value="1"/>
</dbReference>
<evidence type="ECO:0000256" key="1">
    <source>
        <dbReference type="ARBA" id="ARBA00000900"/>
    </source>
</evidence>
<evidence type="ECO:0000259" key="11">
    <source>
        <dbReference type="PROSITE" id="PS51157"/>
    </source>
</evidence>
<evidence type="ECO:0000256" key="9">
    <source>
        <dbReference type="PROSITE-ProRule" id="PRU00508"/>
    </source>
</evidence>
<dbReference type="Proteomes" id="UP000183832">
    <property type="component" value="Unassembled WGS sequence"/>
</dbReference>
<comment type="similarity">
    <text evidence="8 10">Belongs to the E3 ubiquitin-protein ligase UBR1-like family.</text>
</comment>
<feature type="domain" description="UBR-type" evidence="11">
    <location>
        <begin position="98"/>
        <end position="169"/>
    </location>
</feature>
<evidence type="ECO:0000256" key="6">
    <source>
        <dbReference type="ARBA" id="ARBA00022786"/>
    </source>
</evidence>
<comment type="pathway">
    <text evidence="2 10">Protein modification; protein ubiquitination.</text>
</comment>
<dbReference type="SMART" id="SM00396">
    <property type="entry name" value="ZnF_UBR1"/>
    <property type="match status" value="1"/>
</dbReference>
<keyword evidence="3 10" id="KW-0808">Transferase</keyword>
<dbReference type="EMBL" id="CVRI01000035">
    <property type="protein sequence ID" value="CRK92909.1"/>
    <property type="molecule type" value="Genomic_DNA"/>
</dbReference>
<dbReference type="EC" id="2.3.2.27" evidence="10"/>
<keyword evidence="7 10" id="KW-0862">Zinc</keyword>
<dbReference type="GO" id="GO:0005737">
    <property type="term" value="C:cytoplasm"/>
    <property type="evidence" value="ECO:0007669"/>
    <property type="project" value="TreeGrafter"/>
</dbReference>
<dbReference type="PANTHER" id="PTHR21497">
    <property type="entry name" value="UBIQUITIN LIGASE E3 ALPHA-RELATED"/>
    <property type="match status" value="1"/>
</dbReference>
<dbReference type="Pfam" id="PF02207">
    <property type="entry name" value="zf-UBR"/>
    <property type="match status" value="1"/>
</dbReference>
<dbReference type="GO" id="GO:0016567">
    <property type="term" value="P:protein ubiquitination"/>
    <property type="evidence" value="ECO:0007669"/>
    <property type="project" value="UniProtKB-UniRule"/>
</dbReference>
<dbReference type="PANTHER" id="PTHR21497:SF39">
    <property type="entry name" value="E3 UBIQUITIN-PROTEIN LIGASE UBR3"/>
    <property type="match status" value="1"/>
</dbReference>
<evidence type="ECO:0000256" key="4">
    <source>
        <dbReference type="ARBA" id="ARBA00022723"/>
    </source>
</evidence>
<dbReference type="GO" id="GO:0061630">
    <property type="term" value="F:ubiquitin protein ligase activity"/>
    <property type="evidence" value="ECO:0007669"/>
    <property type="project" value="UniProtKB-UniRule"/>
</dbReference>
<keyword evidence="5 10" id="KW-0863">Zinc-finger</keyword>
<dbReference type="GO" id="GO:0008270">
    <property type="term" value="F:zinc ion binding"/>
    <property type="evidence" value="ECO:0007669"/>
    <property type="project" value="UniProtKB-UniRule"/>
</dbReference>
<evidence type="ECO:0000313" key="13">
    <source>
        <dbReference type="Proteomes" id="UP000183832"/>
    </source>
</evidence>
<keyword evidence="6 10" id="KW-0833">Ubl conjugation pathway</keyword>
<keyword evidence="4 10" id="KW-0479">Metal-binding</keyword>
<dbReference type="GO" id="GO:0000151">
    <property type="term" value="C:ubiquitin ligase complex"/>
    <property type="evidence" value="ECO:0007669"/>
    <property type="project" value="TreeGrafter"/>
</dbReference>
<sequence length="545" mass="62612">MQWEGNQNDKIPVGSPLEHIKRIRNLKMQGKKATASLIHQELSANDHSETLTIMLDDLLSPEKVISDSDNIEWCKWIIASGKSPNDFSTQVRGYDNHAKCGLVWVPHVVAYRCRICGTSPCMSICRDCFKRGNHKNHDFNMFLSQAGGACDCGDTSVMKTEGFCSDHGINNCAHKGPVPPDLMCVAKAMMPRLLLRLLLHFRDHHSNRGHSYNYERAAKDCDEYCSMLMDFNNMGELMRRIMTHSLIDPEVYKRLVKSPFPKNKFGQYMIQSSRKYEEAIKMFPCPDPPEDRIPCVLEMSEDADTMSNRVVHVSVQLFSNENLALKMVEELNLLHVMIISLKSMVSKILIPNTLHDPEKNFHFVIDCAKKVMKEHCYWPLVSDFNNVLSHERVALVFLKDDNLIDMWFQFLSMLQGMNVNIRETSSHVEFEPSSYYAAFSCELEASAYPMWSIISHLKDGSYAELSKKIMNYLVIYLQEWLDAVNFQSPHMPSSEMMHASFHFPLHRYLAAFIYQAVKTMNIPLNDILPGSETIKLLMIHPLRVQ</sequence>
<dbReference type="AlphaFoldDB" id="A0A1J1HY11"/>
<dbReference type="FunFam" id="2.10.110.30:FF:000002">
    <property type="entry name" value="Putative e3 ubiquitin-protein ligase ubr3"/>
    <property type="match status" value="1"/>
</dbReference>
<gene>
    <name evidence="12" type="ORF">CLUMA_CG006283</name>
</gene>
<dbReference type="STRING" id="568069.A0A1J1HY11"/>
<evidence type="ECO:0000256" key="5">
    <source>
        <dbReference type="ARBA" id="ARBA00022771"/>
    </source>
</evidence>
<evidence type="ECO:0000256" key="3">
    <source>
        <dbReference type="ARBA" id="ARBA00022679"/>
    </source>
</evidence>
<comment type="catalytic activity">
    <reaction evidence="1 10">
        <text>S-ubiquitinyl-[E2 ubiquitin-conjugating enzyme]-L-cysteine + [acceptor protein]-L-lysine = [E2 ubiquitin-conjugating enzyme]-L-cysteine + N(6)-ubiquitinyl-[acceptor protein]-L-lysine.</text>
        <dbReference type="EC" id="2.3.2.27"/>
    </reaction>
</comment>
<organism evidence="12 13">
    <name type="scientific">Clunio marinus</name>
    <dbReference type="NCBI Taxonomy" id="568069"/>
    <lineage>
        <taxon>Eukaryota</taxon>
        <taxon>Metazoa</taxon>
        <taxon>Ecdysozoa</taxon>
        <taxon>Arthropoda</taxon>
        <taxon>Hexapoda</taxon>
        <taxon>Insecta</taxon>
        <taxon>Pterygota</taxon>
        <taxon>Neoptera</taxon>
        <taxon>Endopterygota</taxon>
        <taxon>Diptera</taxon>
        <taxon>Nematocera</taxon>
        <taxon>Chironomoidea</taxon>
        <taxon>Chironomidae</taxon>
        <taxon>Clunio</taxon>
    </lineage>
</organism>
<name>A0A1J1HY11_9DIPT</name>
<evidence type="ECO:0000256" key="10">
    <source>
        <dbReference type="RuleBase" id="RU366018"/>
    </source>
</evidence>
<dbReference type="InterPro" id="IPR003126">
    <property type="entry name" value="Znf_UBR"/>
</dbReference>
<evidence type="ECO:0000256" key="2">
    <source>
        <dbReference type="ARBA" id="ARBA00004906"/>
    </source>
</evidence>
<evidence type="ECO:0000256" key="7">
    <source>
        <dbReference type="ARBA" id="ARBA00022833"/>
    </source>
</evidence>
<reference evidence="12 13" key="1">
    <citation type="submission" date="2015-04" db="EMBL/GenBank/DDBJ databases">
        <authorList>
            <person name="Syromyatnikov M.Y."/>
            <person name="Popov V.N."/>
        </authorList>
    </citation>
    <scope>NUCLEOTIDE SEQUENCE [LARGE SCALE GENOMIC DNA]</scope>
</reference>
<protein>
    <recommendedName>
        <fullName evidence="10">E3 ubiquitin-protein ligase</fullName>
        <ecNumber evidence="10">2.3.2.27</ecNumber>
    </recommendedName>
</protein>
<proteinExistence type="inferred from homology"/>
<evidence type="ECO:0000313" key="12">
    <source>
        <dbReference type="EMBL" id="CRK92909.1"/>
    </source>
</evidence>
<dbReference type="Gene3D" id="2.10.110.30">
    <property type="match status" value="1"/>
</dbReference>
<evidence type="ECO:0000256" key="8">
    <source>
        <dbReference type="ARBA" id="ARBA00046341"/>
    </source>
</evidence>
<dbReference type="PROSITE" id="PS51157">
    <property type="entry name" value="ZF_UBR"/>
    <property type="match status" value="1"/>
</dbReference>
<dbReference type="UniPathway" id="UPA00143"/>
<dbReference type="GO" id="GO:0071596">
    <property type="term" value="P:ubiquitin-dependent protein catabolic process via the N-end rule pathway"/>
    <property type="evidence" value="ECO:0007669"/>
    <property type="project" value="UniProtKB-UniRule"/>
</dbReference>
<dbReference type="InterPro" id="IPR039164">
    <property type="entry name" value="UBR1-like"/>
</dbReference>